<keyword evidence="4" id="KW-1185">Reference proteome</keyword>
<dbReference type="PANTHER" id="PTHR10098:SF108">
    <property type="entry name" value="TETRATRICOPEPTIDE REPEAT PROTEIN 28"/>
    <property type="match status" value="1"/>
</dbReference>
<feature type="domain" description="CHAT" evidence="2">
    <location>
        <begin position="658"/>
        <end position="915"/>
    </location>
</feature>
<dbReference type="InterPro" id="IPR024983">
    <property type="entry name" value="CHAT_dom"/>
</dbReference>
<protein>
    <submittedName>
        <fullName evidence="3">CHAT domain-containing protein</fullName>
    </submittedName>
</protein>
<dbReference type="PANTHER" id="PTHR10098">
    <property type="entry name" value="RAPSYN-RELATED"/>
    <property type="match status" value="1"/>
</dbReference>
<comment type="caution">
    <text evidence="3">The sequence shown here is derived from an EMBL/GenBank/DDBJ whole genome shotgun (WGS) entry which is preliminary data.</text>
</comment>
<accession>A0ABV7H6A1</accession>
<dbReference type="Gene3D" id="1.25.40.10">
    <property type="entry name" value="Tetratricopeptide repeat domain"/>
    <property type="match status" value="2"/>
</dbReference>
<dbReference type="Proteomes" id="UP001595556">
    <property type="component" value="Unassembled WGS sequence"/>
</dbReference>
<dbReference type="Pfam" id="PF12770">
    <property type="entry name" value="CHAT"/>
    <property type="match status" value="1"/>
</dbReference>
<evidence type="ECO:0000313" key="3">
    <source>
        <dbReference type="EMBL" id="MFC3149207.1"/>
    </source>
</evidence>
<sequence length="918" mass="99170">MHAELTDGRHAAPAEPAQVRAEAWALKDTCVETWASQPSACAVAAERLAHLAEGSQDLLVHALRDWTQGLTRLWQGDVAAAQECLQRASTALDGMGFIRESVKAQLPQLAALSMLGRHEEARSLATAALQVFLEVGDAVSAAKTELNLGSMHLRQDQYEPAAMYYRRAAARFARLRDHKHSVMADTGLAIVLTWQACFSDALAMYERAEKRALQHGLHALLGPIALARGQLELNRERYGSALKHLQAALQDAERTGAREQLNEARRVLADAYLLLRLLPEAQTLYTQVVDDRRAQGVGIELAWALTWRADAAVLQGRPAAALADLIEARAAFAAQSNPIGLALVDLRRAQLLLRTGEADATAAGLAADSRQVFESAGVRPWALGAQLVEALALHQHGEHAAAGALLKRLRAEAAEAPELAARAESALGAAAFAAGQWDEADAHWQSAINLFEAQRAQVPGDELQVSYGSDRQAAYIGRVRVALRLPGDAARRVFDAVERIRTQASRRATAGGPATDELLDLRQQLAWQQQALMQSLMQGRAGPDASQLRAMESLERRLREVQRRAQAGGDPQSAWAAGEWPGASAAHLERGEGIVSYMQLDDELLCCTWTSDGHELQRVPAADLADRIEQLRFQLSSLQHGLALRPAHAEQLLDRIRKHLQRLHQTLWQPIAASLAGCKRVVVLPAVALENLPFAALHDGEAWLIERHALVIGSSARDYLESRAHARASLRRAALAGVSSPQLGEIRGELDAVSAALGDGGATEIHALIDAQATRAALLAEFRQADVLHLACHGHFRSDNPAFSALHVADGALTVHDIESASSSARLVTLSACESGRARRAGGSERLGLVRALRRAGVAQVVASDWPVDDARTAQLMSAFYRALAQGIAEPEALQQAQRALAGQHPHPFWWAAFAVHA</sequence>
<feature type="coiled-coil region" evidence="1">
    <location>
        <begin position="235"/>
        <end position="262"/>
    </location>
</feature>
<reference evidence="4" key="1">
    <citation type="journal article" date="2019" name="Int. J. Syst. Evol. Microbiol.">
        <title>The Global Catalogue of Microorganisms (GCM) 10K type strain sequencing project: providing services to taxonomists for standard genome sequencing and annotation.</title>
        <authorList>
            <consortium name="The Broad Institute Genomics Platform"/>
            <consortium name="The Broad Institute Genome Sequencing Center for Infectious Disease"/>
            <person name="Wu L."/>
            <person name="Ma J."/>
        </authorList>
    </citation>
    <scope>NUCLEOTIDE SEQUENCE [LARGE SCALE GENOMIC DNA]</scope>
    <source>
        <strain evidence="4">KCTC 52168</strain>
    </source>
</reference>
<dbReference type="InterPro" id="IPR019734">
    <property type="entry name" value="TPR_rpt"/>
</dbReference>
<evidence type="ECO:0000313" key="4">
    <source>
        <dbReference type="Proteomes" id="UP001595556"/>
    </source>
</evidence>
<dbReference type="InterPro" id="IPR011990">
    <property type="entry name" value="TPR-like_helical_dom_sf"/>
</dbReference>
<name>A0ABV7H6A1_9BURK</name>
<organism evidence="3 4">
    <name type="scientific">Piscinibacterium candidicorallinum</name>
    <dbReference type="NCBI Taxonomy" id="1793872"/>
    <lineage>
        <taxon>Bacteria</taxon>
        <taxon>Pseudomonadati</taxon>
        <taxon>Pseudomonadota</taxon>
        <taxon>Betaproteobacteria</taxon>
        <taxon>Burkholderiales</taxon>
        <taxon>Piscinibacterium</taxon>
    </lineage>
</organism>
<dbReference type="SMART" id="SM00028">
    <property type="entry name" value="TPR"/>
    <property type="match status" value="3"/>
</dbReference>
<dbReference type="RefSeq" id="WP_377305794.1">
    <property type="nucleotide sequence ID" value="NZ_CP180191.1"/>
</dbReference>
<dbReference type="Pfam" id="PF13424">
    <property type="entry name" value="TPR_12"/>
    <property type="match status" value="1"/>
</dbReference>
<evidence type="ECO:0000256" key="1">
    <source>
        <dbReference type="SAM" id="Coils"/>
    </source>
</evidence>
<proteinExistence type="predicted"/>
<keyword evidence="1" id="KW-0175">Coiled coil</keyword>
<evidence type="ECO:0000259" key="2">
    <source>
        <dbReference type="Pfam" id="PF12770"/>
    </source>
</evidence>
<dbReference type="SUPFAM" id="SSF48452">
    <property type="entry name" value="TPR-like"/>
    <property type="match status" value="2"/>
</dbReference>
<gene>
    <name evidence="3" type="ORF">ACFOEN_16415</name>
</gene>
<dbReference type="EMBL" id="JBHRTI010000010">
    <property type="protein sequence ID" value="MFC3149207.1"/>
    <property type="molecule type" value="Genomic_DNA"/>
</dbReference>